<reference evidence="1" key="1">
    <citation type="submission" date="2020-04" db="EMBL/GenBank/DDBJ databases">
        <authorList>
            <person name="Broberg M."/>
        </authorList>
    </citation>
    <scope>NUCLEOTIDE SEQUENCE</scope>
</reference>
<proteinExistence type="predicted"/>
<organism evidence="1 2">
    <name type="scientific">Clonostachys rosea f. rosea IK726</name>
    <dbReference type="NCBI Taxonomy" id="1349383"/>
    <lineage>
        <taxon>Eukaryota</taxon>
        <taxon>Fungi</taxon>
        <taxon>Dikarya</taxon>
        <taxon>Ascomycota</taxon>
        <taxon>Pezizomycotina</taxon>
        <taxon>Sordariomycetes</taxon>
        <taxon>Hypocreomycetidae</taxon>
        <taxon>Hypocreales</taxon>
        <taxon>Bionectriaceae</taxon>
        <taxon>Clonostachys</taxon>
    </lineage>
</organism>
<sequence>MLSNSPTKPHAGQRQHHRRQNSTPSAPFDTVKVPTLQSAAQRRAAGHRRGMSLDIRRQHAASANIRQDYVVSTHTNNTGLANIPQHHVLREAQQQRIQARPGPQHNLYSHPQLPHSSSDSYLVSPHGTPHAQRFDPSCLDPGSIPFDPYGEHMQTFMQNQASFGQNMNVSKDFELFTTDSALSTPTFMNFAESPSAPGWISEGETSSTRRSSRRISNGIMDRVSKFENLGLDNVSRPITPPHADANSESSSSDDDAQREAALTFEDYFPPTPTDTPHDRMCKQEPVPNRFTEGYDESLEETIKPVRARSNLGAQSIFQDMRQEAEQQPEQPSSAKSTTFPVSQMQGPMYPANEFSEEEFLNMQASFDGLVSGPIIGGQQSVHSSTPSTPHRAQFSASFDNSAQLSSLQSTPHSHAPSQSPVHRNSSHRRTESLASIASAASIASINIEETKTETGVTTDDIAQYICGPDLNDGKWTCVYEGCGKKFGRKENIKSHVQTHLNDRQYQCPTCKKCFVRQHDLKRHAKIHTGIKPYPCECGNSFARHDALTRHRQRGMCIGAFDGIVRKVVKRGRPKKHRPDMEERTTKSARQRRKNLSVSSVSSQSGYTDSSAANSPDNDLDMLDDMLDLGIDSQPQQMASSSSALMPSVTSQMPHDVMSSPSVDTPHSYVSPEAIMEKIHSRAVSPSKSVASTYNTPPELSQSSSPPPARLCDFEANTSCGADDVAALTASSSILSSASLDGTLPLPFGDQDSNILLSFSHDEGIVPLDRDPNMMMLSKFDDEFGSTSDMFVDNDDLFFGTS</sequence>
<evidence type="ECO:0000313" key="1">
    <source>
        <dbReference type="EMBL" id="CAG9941350.1"/>
    </source>
</evidence>
<keyword evidence="2" id="KW-1185">Reference proteome</keyword>
<accession>A0ACA9TKB3</accession>
<reference evidence="1" key="2">
    <citation type="submission" date="2021-10" db="EMBL/GenBank/DDBJ databases">
        <authorList>
            <person name="Piombo E."/>
        </authorList>
    </citation>
    <scope>NUCLEOTIDE SEQUENCE</scope>
</reference>
<dbReference type="Proteomes" id="UP000836387">
    <property type="component" value="Unassembled WGS sequence"/>
</dbReference>
<comment type="caution">
    <text evidence="1">The sequence shown here is derived from an EMBL/GenBank/DDBJ whole genome shotgun (WGS) entry which is preliminary data.</text>
</comment>
<protein>
    <submittedName>
        <fullName evidence="1">Uncharacterized protein</fullName>
    </submittedName>
</protein>
<dbReference type="EMBL" id="CADEHS020000005">
    <property type="protein sequence ID" value="CAG9941350.1"/>
    <property type="molecule type" value="Genomic_DNA"/>
</dbReference>
<evidence type="ECO:0000313" key="2">
    <source>
        <dbReference type="Proteomes" id="UP000836387"/>
    </source>
</evidence>
<gene>
    <name evidence="1" type="ORF">CRV2_00002779</name>
</gene>
<name>A0ACA9TKB3_BIOOC</name>